<gene>
    <name evidence="1" type="ORF">G443_001848</name>
</gene>
<evidence type="ECO:0000313" key="2">
    <source>
        <dbReference type="Proteomes" id="UP000791080"/>
    </source>
</evidence>
<sequence length="63" mass="6456">MNSDSTPSPMLFAVARPADVVGGIDEAMAGLADLDALPPEEHVARFDAVHAALAAALADVDRL</sequence>
<proteinExistence type="predicted"/>
<comment type="caution">
    <text evidence="1">The sequence shown here is derived from an EMBL/GenBank/DDBJ whole genome shotgun (WGS) entry which is preliminary data.</text>
</comment>
<protein>
    <submittedName>
        <fullName evidence="1">Uncharacterized protein</fullName>
    </submittedName>
</protein>
<keyword evidence="2" id="KW-1185">Reference proteome</keyword>
<reference evidence="1 2" key="1">
    <citation type="submission" date="2022-06" db="EMBL/GenBank/DDBJ databases">
        <title>Genomic Encyclopedia of Type Strains, Phase I: the one thousand microbial genomes (KMG-I) project.</title>
        <authorList>
            <person name="Kyrpides N."/>
        </authorList>
    </citation>
    <scope>NUCLEOTIDE SEQUENCE [LARGE SCALE GENOMIC DNA]</scope>
    <source>
        <strain evidence="1 2">DSM 43889</strain>
    </source>
</reference>
<organism evidence="1 2">
    <name type="scientific">Actinoalloteichus caeruleus DSM 43889</name>
    <dbReference type="NCBI Taxonomy" id="1120930"/>
    <lineage>
        <taxon>Bacteria</taxon>
        <taxon>Bacillati</taxon>
        <taxon>Actinomycetota</taxon>
        <taxon>Actinomycetes</taxon>
        <taxon>Pseudonocardiales</taxon>
        <taxon>Pseudonocardiaceae</taxon>
        <taxon>Actinoalloteichus</taxon>
        <taxon>Actinoalloteichus cyanogriseus</taxon>
    </lineage>
</organism>
<evidence type="ECO:0000313" key="1">
    <source>
        <dbReference type="EMBL" id="MCP2331578.1"/>
    </source>
</evidence>
<dbReference type="RefSeq" id="WP_035274753.1">
    <property type="nucleotide sequence ID" value="NZ_AUBJ02000001.1"/>
</dbReference>
<dbReference type="Proteomes" id="UP000791080">
    <property type="component" value="Unassembled WGS sequence"/>
</dbReference>
<name>A0ABT1JGM4_ACTCY</name>
<accession>A0ABT1JGM4</accession>
<dbReference type="EMBL" id="AUBJ02000001">
    <property type="protein sequence ID" value="MCP2331578.1"/>
    <property type="molecule type" value="Genomic_DNA"/>
</dbReference>